<dbReference type="Proteomes" id="UP001235939">
    <property type="component" value="Chromosome 04"/>
</dbReference>
<proteinExistence type="predicted"/>
<reference evidence="2 3" key="1">
    <citation type="submission" date="2022-01" db="EMBL/GenBank/DDBJ databases">
        <title>A chromosomal length assembly of Cordylochernes scorpioides.</title>
        <authorList>
            <person name="Zeh D."/>
            <person name="Zeh J."/>
        </authorList>
    </citation>
    <scope>NUCLEOTIDE SEQUENCE [LARGE SCALE GENOMIC DNA]</scope>
    <source>
        <strain evidence="2">IN4F17</strain>
        <tissue evidence="2">Whole Body</tissue>
    </source>
</reference>
<name>A0ABY6KEG8_9ARAC</name>
<dbReference type="EMBL" id="CP092866">
    <property type="protein sequence ID" value="UYV66193.1"/>
    <property type="molecule type" value="Genomic_DNA"/>
</dbReference>
<keyword evidence="3" id="KW-1185">Reference proteome</keyword>
<feature type="region of interest" description="Disordered" evidence="1">
    <location>
        <begin position="1"/>
        <end position="23"/>
    </location>
</feature>
<protein>
    <submittedName>
        <fullName evidence="2">LAMC3</fullName>
    </submittedName>
</protein>
<organism evidence="2 3">
    <name type="scientific">Cordylochernes scorpioides</name>
    <dbReference type="NCBI Taxonomy" id="51811"/>
    <lineage>
        <taxon>Eukaryota</taxon>
        <taxon>Metazoa</taxon>
        <taxon>Ecdysozoa</taxon>
        <taxon>Arthropoda</taxon>
        <taxon>Chelicerata</taxon>
        <taxon>Arachnida</taxon>
        <taxon>Pseudoscorpiones</taxon>
        <taxon>Cheliferoidea</taxon>
        <taxon>Chernetidae</taxon>
        <taxon>Cordylochernes</taxon>
    </lineage>
</organism>
<evidence type="ECO:0000313" key="3">
    <source>
        <dbReference type="Proteomes" id="UP001235939"/>
    </source>
</evidence>
<evidence type="ECO:0000313" key="2">
    <source>
        <dbReference type="EMBL" id="UYV66193.1"/>
    </source>
</evidence>
<evidence type="ECO:0000256" key="1">
    <source>
        <dbReference type="SAM" id="MobiDB-lite"/>
    </source>
</evidence>
<gene>
    <name evidence="2" type="ORF">LAZ67_4000662</name>
</gene>
<accession>A0ABY6KEG8</accession>
<sequence length="74" mass="8708">MDKLEETLQNAERDLANSQTERRVRELRAAREQHSRWVRDYGVEVKQLEMDVANVAEIAAALPQRCYRRVVLEP</sequence>